<gene>
    <name evidence="2" type="ORF">CAL29_12070</name>
</gene>
<dbReference type="PANTHER" id="PTHR34989:SF1">
    <property type="entry name" value="PROTEIN HDED"/>
    <property type="match status" value="1"/>
</dbReference>
<evidence type="ECO:0008006" key="4">
    <source>
        <dbReference type="Google" id="ProtNLM"/>
    </source>
</evidence>
<dbReference type="PANTHER" id="PTHR34989">
    <property type="entry name" value="PROTEIN HDED"/>
    <property type="match status" value="1"/>
</dbReference>
<feature type="transmembrane region" description="Helical" evidence="1">
    <location>
        <begin position="146"/>
        <end position="163"/>
    </location>
</feature>
<dbReference type="Proteomes" id="UP000216020">
    <property type="component" value="Unassembled WGS sequence"/>
</dbReference>
<proteinExistence type="predicted"/>
<feature type="transmembrane region" description="Helical" evidence="1">
    <location>
        <begin position="228"/>
        <end position="250"/>
    </location>
</feature>
<feature type="transmembrane region" description="Helical" evidence="1">
    <location>
        <begin position="169"/>
        <end position="191"/>
    </location>
</feature>
<dbReference type="InterPro" id="IPR052712">
    <property type="entry name" value="Acid_resist_chaperone_HdeD"/>
</dbReference>
<keyword evidence="1" id="KW-1133">Transmembrane helix</keyword>
<feature type="transmembrane region" description="Helical" evidence="1">
    <location>
        <begin position="116"/>
        <end position="134"/>
    </location>
</feature>
<dbReference type="InterPro" id="IPR005325">
    <property type="entry name" value="DUF308_memb"/>
</dbReference>
<protein>
    <recommendedName>
        <fullName evidence="4">HdeD family acid-resistance protein</fullName>
    </recommendedName>
</protein>
<keyword evidence="1" id="KW-0472">Membrane</keyword>
<dbReference type="OrthoDB" id="8683768at2"/>
<keyword evidence="1" id="KW-0812">Transmembrane</keyword>
<sequence>MPPGKTHPGRGHSSLLRYPCTCVTPYRGSDATCRVRASRHRPASVGRGLRTQTVHGLERNDEEIILNDTDEKLTAFDLGGAIAPLRAKWGWIVGLGVIFLVTGFIALGSVVMATVASVYMVGIMMLISGVAEVIHAFQIKSWSKCLLWALLGVLYIVAGFVTFQNPLLAATLFTLVLGAVLVVSGIMRIVLAVNMQSGAPRGWIILSGCITLILGLLILSHWPTSSLYILGTLLAIDLIFAGIGWIGLGFSLRGNGAGSQVGAPRR</sequence>
<evidence type="ECO:0000313" key="2">
    <source>
        <dbReference type="EMBL" id="OZI34271.1"/>
    </source>
</evidence>
<accession>A0A261SB22</accession>
<dbReference type="Pfam" id="PF03729">
    <property type="entry name" value="DUF308"/>
    <property type="match status" value="1"/>
</dbReference>
<evidence type="ECO:0000313" key="3">
    <source>
        <dbReference type="Proteomes" id="UP000216020"/>
    </source>
</evidence>
<evidence type="ECO:0000256" key="1">
    <source>
        <dbReference type="SAM" id="Phobius"/>
    </source>
</evidence>
<feature type="transmembrane region" description="Helical" evidence="1">
    <location>
        <begin position="89"/>
        <end position="110"/>
    </location>
</feature>
<comment type="caution">
    <text evidence="2">The sequence shown here is derived from an EMBL/GenBank/DDBJ whole genome shotgun (WGS) entry which is preliminary data.</text>
</comment>
<reference evidence="3" key="1">
    <citation type="submission" date="2017-05" db="EMBL/GenBank/DDBJ databases">
        <title>Complete and WGS of Bordetella genogroups.</title>
        <authorList>
            <person name="Spilker T."/>
            <person name="Lipuma J."/>
        </authorList>
    </citation>
    <scope>NUCLEOTIDE SEQUENCE [LARGE SCALE GENOMIC DNA]</scope>
    <source>
        <strain evidence="3">AU16122</strain>
    </source>
</reference>
<dbReference type="EMBL" id="NEVM01000002">
    <property type="protein sequence ID" value="OZI34271.1"/>
    <property type="molecule type" value="Genomic_DNA"/>
</dbReference>
<name>A0A261SB22_9BORD</name>
<dbReference type="AlphaFoldDB" id="A0A261SB22"/>
<organism evidence="2 3">
    <name type="scientific">Bordetella genomosp. 10</name>
    <dbReference type="NCBI Taxonomy" id="1416804"/>
    <lineage>
        <taxon>Bacteria</taxon>
        <taxon>Pseudomonadati</taxon>
        <taxon>Pseudomonadota</taxon>
        <taxon>Betaproteobacteria</taxon>
        <taxon>Burkholderiales</taxon>
        <taxon>Alcaligenaceae</taxon>
        <taxon>Bordetella</taxon>
    </lineage>
</organism>
<feature type="transmembrane region" description="Helical" evidence="1">
    <location>
        <begin position="203"/>
        <end position="222"/>
    </location>
</feature>
<keyword evidence="3" id="KW-1185">Reference proteome</keyword>
<dbReference type="GO" id="GO:0005886">
    <property type="term" value="C:plasma membrane"/>
    <property type="evidence" value="ECO:0007669"/>
    <property type="project" value="TreeGrafter"/>
</dbReference>